<dbReference type="AlphaFoldDB" id="A0A6J2JXA5"/>
<dbReference type="PANTHER" id="PTHR12480:SF6">
    <property type="entry name" value="2-OXOGLUTARATE AND IRON-DEPENDENT OXYGENASE JMJD4"/>
    <property type="match status" value="1"/>
</dbReference>
<dbReference type="GO" id="GO:0005634">
    <property type="term" value="C:nucleus"/>
    <property type="evidence" value="ECO:0007669"/>
    <property type="project" value="TreeGrafter"/>
</dbReference>
<dbReference type="GO" id="GO:0016706">
    <property type="term" value="F:2-oxoglutarate-dependent dioxygenase activity"/>
    <property type="evidence" value="ECO:0007669"/>
    <property type="project" value="TreeGrafter"/>
</dbReference>
<evidence type="ECO:0000256" key="2">
    <source>
        <dbReference type="ARBA" id="ARBA00047762"/>
    </source>
</evidence>
<reference evidence="6" key="1">
    <citation type="submission" date="2025-08" db="UniProtKB">
        <authorList>
            <consortium name="RefSeq"/>
        </authorList>
    </citation>
    <scope>IDENTIFICATION</scope>
    <source>
        <tissue evidence="6">Silk gland</tissue>
    </source>
</reference>
<dbReference type="SMART" id="SM00558">
    <property type="entry name" value="JmjC"/>
    <property type="match status" value="1"/>
</dbReference>
<dbReference type="PANTHER" id="PTHR12480">
    <property type="entry name" value="ARGININE DEMETHYLASE AND LYSYL-HYDROXYLASE JMJD"/>
    <property type="match status" value="1"/>
</dbReference>
<comment type="catalytic activity">
    <reaction evidence="2">
        <text>L-lysyl-[protein] + 2-oxoglutarate + O2 = 4-hydroxy-L-lysyl-[protein] + succinate + CO2</text>
        <dbReference type="Rhea" id="RHEA:57156"/>
        <dbReference type="Rhea" id="RHEA-COMP:9752"/>
        <dbReference type="Rhea" id="RHEA-COMP:15084"/>
        <dbReference type="ChEBI" id="CHEBI:15379"/>
        <dbReference type="ChEBI" id="CHEBI:16526"/>
        <dbReference type="ChEBI" id="CHEBI:16810"/>
        <dbReference type="ChEBI" id="CHEBI:29969"/>
        <dbReference type="ChEBI" id="CHEBI:30031"/>
        <dbReference type="ChEBI" id="CHEBI:141495"/>
    </reaction>
</comment>
<dbReference type="KEGG" id="bman:114246019"/>
<dbReference type="RefSeq" id="XP_028034190.1">
    <property type="nucleotide sequence ID" value="XM_028178389.1"/>
</dbReference>
<dbReference type="Pfam" id="PF13621">
    <property type="entry name" value="Cupin_8"/>
    <property type="match status" value="1"/>
</dbReference>
<dbReference type="SUPFAM" id="SSF51197">
    <property type="entry name" value="Clavaminate synthase-like"/>
    <property type="match status" value="1"/>
</dbReference>
<gene>
    <name evidence="6" type="primary">LOC114246019</name>
</gene>
<accession>A0A6J2JXA5</accession>
<dbReference type="CTD" id="65094"/>
<name>A0A6J2JXA5_BOMMA</name>
<dbReference type="OrthoDB" id="203487at2759"/>
<organism evidence="5 6">
    <name type="scientific">Bombyx mandarina</name>
    <name type="common">Wild silk moth</name>
    <name type="synonym">Wild silkworm</name>
    <dbReference type="NCBI Taxonomy" id="7092"/>
    <lineage>
        <taxon>Eukaryota</taxon>
        <taxon>Metazoa</taxon>
        <taxon>Ecdysozoa</taxon>
        <taxon>Arthropoda</taxon>
        <taxon>Hexapoda</taxon>
        <taxon>Insecta</taxon>
        <taxon>Pterygota</taxon>
        <taxon>Neoptera</taxon>
        <taxon>Endopterygota</taxon>
        <taxon>Lepidoptera</taxon>
        <taxon>Glossata</taxon>
        <taxon>Ditrysia</taxon>
        <taxon>Bombycoidea</taxon>
        <taxon>Bombycidae</taxon>
        <taxon>Bombycinae</taxon>
        <taxon>Bombyx</taxon>
    </lineage>
</organism>
<dbReference type="InterPro" id="IPR050910">
    <property type="entry name" value="JMJD6_ArgDemeth/LysHydrox"/>
</dbReference>
<evidence type="ECO:0000313" key="6">
    <source>
        <dbReference type="RefSeq" id="XP_028034190.1"/>
    </source>
</evidence>
<evidence type="ECO:0000256" key="3">
    <source>
        <dbReference type="ARBA" id="ARBA00082904"/>
    </source>
</evidence>
<evidence type="ECO:0000256" key="1">
    <source>
        <dbReference type="ARBA" id="ARBA00038068"/>
    </source>
</evidence>
<dbReference type="GO" id="GO:0005737">
    <property type="term" value="C:cytoplasm"/>
    <property type="evidence" value="ECO:0007669"/>
    <property type="project" value="TreeGrafter"/>
</dbReference>
<keyword evidence="5" id="KW-1185">Reference proteome</keyword>
<dbReference type="GeneID" id="114246019"/>
<dbReference type="Proteomes" id="UP000504629">
    <property type="component" value="Unplaced"/>
</dbReference>
<dbReference type="GO" id="GO:0045905">
    <property type="term" value="P:positive regulation of translational termination"/>
    <property type="evidence" value="ECO:0007669"/>
    <property type="project" value="TreeGrafter"/>
</dbReference>
<dbReference type="GO" id="GO:0043565">
    <property type="term" value="F:sequence-specific DNA binding"/>
    <property type="evidence" value="ECO:0007669"/>
    <property type="project" value="TreeGrafter"/>
</dbReference>
<dbReference type="Gene3D" id="2.60.120.650">
    <property type="entry name" value="Cupin"/>
    <property type="match status" value="1"/>
</dbReference>
<protein>
    <recommendedName>
        <fullName evidence="3">Jumonji domain-containing protein 4</fullName>
    </recommendedName>
</protein>
<dbReference type="InterPro" id="IPR003347">
    <property type="entry name" value="JmjC_dom"/>
</dbReference>
<feature type="domain" description="JmjC" evidence="4">
    <location>
        <begin position="132"/>
        <end position="281"/>
    </location>
</feature>
<evidence type="ECO:0000259" key="4">
    <source>
        <dbReference type="PROSITE" id="PS51184"/>
    </source>
</evidence>
<proteinExistence type="inferred from homology"/>
<sequence>MDVLEIDNSFKEFKTIEEVELKQCEEWSVSEMTLKEIEYNTFFEQFMLRNVPCILKNVSFNWECSKKWILRNQINYEYLIESYGDLVVPVADCNKISYNSQCKCEMKMKDFIHYLRKSERTQLLYLKDWHLKNVRPTDNFYEVPKVFGLDWLNEYAQDNNEDDFRFVYIGPQNSWTPLHSDVYSSYSWSVNVFGRKEWTLFPPGEERKLKDSLGNLPLMYNEKSFPNIQHLKIIQESGDAIFVPSGWYHQVVNLQDTISINHNWINSCNIVFMWKSLHENLLTIENEIEHLKDTPEFHDQCQLILKSLFGIDLERFKKFIIHIAQKRLHQLEEKSLKSFDRFSLGKNQILFDLNKIHFVMNKLNLENYKIHNDLLSIIQKKLFK</sequence>
<dbReference type="PROSITE" id="PS51184">
    <property type="entry name" value="JMJC"/>
    <property type="match status" value="1"/>
</dbReference>
<dbReference type="InterPro" id="IPR041667">
    <property type="entry name" value="Cupin_8"/>
</dbReference>
<evidence type="ECO:0000313" key="5">
    <source>
        <dbReference type="Proteomes" id="UP000504629"/>
    </source>
</evidence>
<comment type="similarity">
    <text evidence="1">Belongs to the JMJD6 family.</text>
</comment>